<dbReference type="AlphaFoldDB" id="A0A4U0SMN9"/>
<proteinExistence type="predicted"/>
<dbReference type="RefSeq" id="WP_136725629.1">
    <property type="nucleotide sequence ID" value="NZ_SUMC01000021.1"/>
</dbReference>
<reference evidence="1 2" key="1">
    <citation type="submission" date="2019-04" db="EMBL/GenBank/DDBJ databases">
        <title>Streptomyces oryziradicis sp. nov., a novel actinomycete isolated from rhizosphere soil of rice (Oryza sativa L.).</title>
        <authorList>
            <person name="Li C."/>
        </authorList>
    </citation>
    <scope>NUCLEOTIDE SEQUENCE [LARGE SCALE GENOMIC DNA]</scope>
    <source>
        <strain evidence="1 2">NEAU-C40</strain>
    </source>
</reference>
<evidence type="ECO:0000313" key="1">
    <source>
        <dbReference type="EMBL" id="TKA09497.1"/>
    </source>
</evidence>
<organism evidence="1 2">
    <name type="scientific">Actinacidiphila oryziradicis</name>
    <dbReference type="NCBI Taxonomy" id="2571141"/>
    <lineage>
        <taxon>Bacteria</taxon>
        <taxon>Bacillati</taxon>
        <taxon>Actinomycetota</taxon>
        <taxon>Actinomycetes</taxon>
        <taxon>Kitasatosporales</taxon>
        <taxon>Streptomycetaceae</taxon>
        <taxon>Actinacidiphila</taxon>
    </lineage>
</organism>
<name>A0A4U0SMN9_9ACTN</name>
<dbReference type="Proteomes" id="UP000305778">
    <property type="component" value="Unassembled WGS sequence"/>
</dbReference>
<evidence type="ECO:0000313" key="2">
    <source>
        <dbReference type="Proteomes" id="UP000305778"/>
    </source>
</evidence>
<gene>
    <name evidence="1" type="ORF">FCI23_21845</name>
</gene>
<comment type="caution">
    <text evidence="1">The sequence shown here is derived from an EMBL/GenBank/DDBJ whole genome shotgun (WGS) entry which is preliminary data.</text>
</comment>
<dbReference type="OrthoDB" id="4292806at2"/>
<sequence length="92" mass="10238">MANALDCGTRRAARVRHLETKLSELLGEQAWRESGLGDPDDVEQLKSRITTLEPQVIDLTGQLEERDEELQAARAANRQAISRLNTARPTEG</sequence>
<accession>A0A4U0SMN9</accession>
<keyword evidence="2" id="KW-1185">Reference proteome</keyword>
<dbReference type="EMBL" id="SUMC01000021">
    <property type="protein sequence ID" value="TKA09497.1"/>
    <property type="molecule type" value="Genomic_DNA"/>
</dbReference>
<protein>
    <submittedName>
        <fullName evidence="1">Uncharacterized protein</fullName>
    </submittedName>
</protein>